<feature type="domain" description="Gp5/Type VI secretion system Vgr protein OB-fold" evidence="2">
    <location>
        <begin position="23"/>
        <end position="90"/>
    </location>
</feature>
<evidence type="ECO:0000313" key="4">
    <source>
        <dbReference type="EMBL" id="GGY03790.1"/>
    </source>
</evidence>
<evidence type="ECO:0000259" key="2">
    <source>
        <dbReference type="Pfam" id="PF04717"/>
    </source>
</evidence>
<feature type="region of interest" description="Disordered" evidence="1">
    <location>
        <begin position="198"/>
        <end position="228"/>
    </location>
</feature>
<dbReference type="Gene3D" id="2.40.50.230">
    <property type="entry name" value="Gp5 N-terminal domain"/>
    <property type="match status" value="1"/>
</dbReference>
<accession>A0A918NXR4</accession>
<reference evidence="4" key="1">
    <citation type="journal article" date="2014" name="Int. J. Syst. Evol. Microbiol.">
        <title>Complete genome sequence of Corynebacterium casei LMG S-19264T (=DSM 44701T), isolated from a smear-ripened cheese.</title>
        <authorList>
            <consortium name="US DOE Joint Genome Institute (JGI-PGF)"/>
            <person name="Walter F."/>
            <person name="Albersmeier A."/>
            <person name="Kalinowski J."/>
            <person name="Ruckert C."/>
        </authorList>
    </citation>
    <scope>NUCLEOTIDE SEQUENCE</scope>
    <source>
        <strain evidence="4">KCTC 32182</strain>
    </source>
</reference>
<reference evidence="4" key="2">
    <citation type="submission" date="2020-09" db="EMBL/GenBank/DDBJ databases">
        <authorList>
            <person name="Sun Q."/>
            <person name="Kim S."/>
        </authorList>
    </citation>
    <scope>NUCLEOTIDE SEQUENCE</scope>
    <source>
        <strain evidence="4">KCTC 32182</strain>
    </source>
</reference>
<comment type="caution">
    <text evidence="4">The sequence shown here is derived from an EMBL/GenBank/DDBJ whole genome shotgun (WGS) entry which is preliminary data.</text>
</comment>
<organism evidence="4 5">
    <name type="scientific">Paludibacterium paludis</name>
    <dbReference type="NCBI Taxonomy" id="1225769"/>
    <lineage>
        <taxon>Bacteria</taxon>
        <taxon>Pseudomonadati</taxon>
        <taxon>Pseudomonadota</taxon>
        <taxon>Betaproteobacteria</taxon>
        <taxon>Neisseriales</taxon>
        <taxon>Chromobacteriaceae</taxon>
        <taxon>Paludibacterium</taxon>
    </lineage>
</organism>
<dbReference type="InterPro" id="IPR006531">
    <property type="entry name" value="Gp5/Vgr_OB"/>
</dbReference>
<feature type="domain" description="Phage spike trimer" evidence="3">
    <location>
        <begin position="127"/>
        <end position="175"/>
    </location>
</feature>
<evidence type="ECO:0000313" key="5">
    <source>
        <dbReference type="Proteomes" id="UP000645257"/>
    </source>
</evidence>
<dbReference type="Pfam" id="PF18715">
    <property type="entry name" value="Phage_spike"/>
    <property type="match status" value="1"/>
</dbReference>
<dbReference type="Proteomes" id="UP000645257">
    <property type="component" value="Unassembled WGS sequence"/>
</dbReference>
<dbReference type="AlphaFoldDB" id="A0A918NXR4"/>
<proteinExistence type="predicted"/>
<feature type="compositionally biased region" description="Polar residues" evidence="1">
    <location>
        <begin position="198"/>
        <end position="212"/>
    </location>
</feature>
<keyword evidence="5" id="KW-1185">Reference proteome</keyword>
<name>A0A918NXR4_9NEIS</name>
<dbReference type="EMBL" id="BMYX01000001">
    <property type="protein sequence ID" value="GGY03790.1"/>
    <property type="molecule type" value="Genomic_DNA"/>
</dbReference>
<evidence type="ECO:0000259" key="3">
    <source>
        <dbReference type="Pfam" id="PF18715"/>
    </source>
</evidence>
<gene>
    <name evidence="4" type="ORF">GCM10011289_02660</name>
</gene>
<dbReference type="InterPro" id="IPR040629">
    <property type="entry name" value="Phage_spike"/>
</dbReference>
<dbReference type="Gene3D" id="6.20.150.10">
    <property type="match status" value="1"/>
</dbReference>
<evidence type="ECO:0000256" key="1">
    <source>
        <dbReference type="SAM" id="MobiDB-lite"/>
    </source>
</evidence>
<dbReference type="NCBIfam" id="TIGR01644">
    <property type="entry name" value="phage_P2_V"/>
    <property type="match status" value="1"/>
</dbReference>
<dbReference type="InterPro" id="IPR037026">
    <property type="entry name" value="Vgr_OB-fold_dom_sf"/>
</dbReference>
<dbReference type="InterPro" id="IPR013046">
    <property type="entry name" value="GpV/Gp45"/>
</dbReference>
<protein>
    <submittedName>
        <fullName evidence="4">Baseplate assembly protein</fullName>
    </submittedName>
</protein>
<sequence>MLHTRRMDDFSDILRRLESMIRIGTIAEVRLGKPPRVRVSSGGLTSDWRPWCAVRAGTTSDWSPPVKGEQVLMLSPSGNPESALIIGGIFSDAFPAPSDSADLWLRKFPDGAVIEYNHVTGALSATGMKTATVQASEHCTVDCPESDFTGNVTIKGNLTVMGTGTVTGLFSYLGGMAGRGGQGARTVIETAIEHRGDFTNSGTLSSNGVTLHTHTHPDSHGGNTGGPK</sequence>
<dbReference type="Pfam" id="PF04717">
    <property type="entry name" value="Phage_base_V"/>
    <property type="match status" value="1"/>
</dbReference>